<accession>A0A822ZE52</accession>
<evidence type="ECO:0000313" key="3">
    <source>
        <dbReference type="Proteomes" id="UP000607653"/>
    </source>
</evidence>
<dbReference type="InterPro" id="IPR002048">
    <property type="entry name" value="EF_hand_dom"/>
</dbReference>
<proteinExistence type="predicted"/>
<dbReference type="Proteomes" id="UP000607653">
    <property type="component" value="Unassembled WGS sequence"/>
</dbReference>
<name>A0A822ZE52_NELNU</name>
<keyword evidence="3" id="KW-1185">Reference proteome</keyword>
<dbReference type="AlphaFoldDB" id="A0A822ZE52"/>
<dbReference type="InterPro" id="IPR011992">
    <property type="entry name" value="EF-hand-dom_pair"/>
</dbReference>
<dbReference type="EMBL" id="DUZY01000005">
    <property type="protein sequence ID" value="DAD41705.1"/>
    <property type="molecule type" value="Genomic_DNA"/>
</dbReference>
<organism evidence="2 3">
    <name type="scientific">Nelumbo nucifera</name>
    <name type="common">Sacred lotus</name>
    <dbReference type="NCBI Taxonomy" id="4432"/>
    <lineage>
        <taxon>Eukaryota</taxon>
        <taxon>Viridiplantae</taxon>
        <taxon>Streptophyta</taxon>
        <taxon>Embryophyta</taxon>
        <taxon>Tracheophyta</taxon>
        <taxon>Spermatophyta</taxon>
        <taxon>Magnoliopsida</taxon>
        <taxon>Proteales</taxon>
        <taxon>Nelumbonaceae</taxon>
        <taxon>Nelumbo</taxon>
    </lineage>
</organism>
<evidence type="ECO:0000313" key="2">
    <source>
        <dbReference type="EMBL" id="DAD41705.1"/>
    </source>
</evidence>
<feature type="domain" description="EF-hand" evidence="1">
    <location>
        <begin position="1"/>
        <end position="28"/>
    </location>
</feature>
<comment type="caution">
    <text evidence="2">The sequence shown here is derived from an EMBL/GenBank/DDBJ whole genome shotgun (WGS) entry which is preliminary data.</text>
</comment>
<dbReference type="GO" id="GO:0005509">
    <property type="term" value="F:calcium ion binding"/>
    <property type="evidence" value="ECO:0007669"/>
    <property type="project" value="InterPro"/>
</dbReference>
<gene>
    <name evidence="2" type="ORF">HUJ06_016028</name>
</gene>
<dbReference type="Gene3D" id="1.10.238.10">
    <property type="entry name" value="EF-hand"/>
    <property type="match status" value="1"/>
</dbReference>
<reference evidence="2 3" key="1">
    <citation type="journal article" date="2020" name="Mol. Biol. Evol.">
        <title>Distinct Expression and Methylation Patterns for Genes with Different Fates following a Single Whole-Genome Duplication in Flowering Plants.</title>
        <authorList>
            <person name="Shi T."/>
            <person name="Rahmani R.S."/>
            <person name="Gugger P.F."/>
            <person name="Wang M."/>
            <person name="Li H."/>
            <person name="Zhang Y."/>
            <person name="Li Z."/>
            <person name="Wang Q."/>
            <person name="Van de Peer Y."/>
            <person name="Marchal K."/>
            <person name="Chen J."/>
        </authorList>
    </citation>
    <scope>NUCLEOTIDE SEQUENCE [LARGE SCALE GENOMIC DNA]</scope>
    <source>
        <tissue evidence="2">Leaf</tissue>
    </source>
</reference>
<sequence length="83" mass="9881">MIRMYDFYRNGTMSIEEFVHFNKFLLKVRQAFLDLEGGHGFLVPNEVYEALIKVRFSLDLLLFIQSVRAYIRIRMEGSGWMVL</sequence>
<protein>
    <recommendedName>
        <fullName evidence="1">EF-hand domain-containing protein</fullName>
    </recommendedName>
</protein>
<evidence type="ECO:0000259" key="1">
    <source>
        <dbReference type="PROSITE" id="PS50222"/>
    </source>
</evidence>
<dbReference type="PROSITE" id="PS50222">
    <property type="entry name" value="EF_HAND_2"/>
    <property type="match status" value="1"/>
</dbReference>
<dbReference type="SUPFAM" id="SSF47473">
    <property type="entry name" value="EF-hand"/>
    <property type="match status" value="1"/>
</dbReference>